<feature type="transmembrane region" description="Helical" evidence="2">
    <location>
        <begin position="166"/>
        <end position="188"/>
    </location>
</feature>
<accession>A0A0F9VXU9</accession>
<dbReference type="InterPro" id="IPR011006">
    <property type="entry name" value="CheY-like_superfamily"/>
</dbReference>
<evidence type="ECO:0000313" key="5">
    <source>
        <dbReference type="EMBL" id="KKO08955.1"/>
    </source>
</evidence>
<dbReference type="InterPro" id="IPR003661">
    <property type="entry name" value="HisK_dim/P_dom"/>
</dbReference>
<feature type="domain" description="Histidine kinase" evidence="3">
    <location>
        <begin position="227"/>
        <end position="459"/>
    </location>
</feature>
<feature type="transmembrane region" description="Helical" evidence="2">
    <location>
        <begin position="36"/>
        <end position="54"/>
    </location>
</feature>
<keyword evidence="1" id="KW-0597">Phosphoprotein</keyword>
<dbReference type="InterPro" id="IPR048437">
    <property type="entry name" value="MASE11"/>
</dbReference>
<reference evidence="5" key="1">
    <citation type="journal article" date="2015" name="Nature">
        <title>Complex archaea that bridge the gap between prokaryotes and eukaryotes.</title>
        <authorList>
            <person name="Spang A."/>
            <person name="Saw J.H."/>
            <person name="Jorgensen S.L."/>
            <person name="Zaremba-Niedzwiedzka K."/>
            <person name="Martijn J."/>
            <person name="Lind A.E."/>
            <person name="van Eijk R."/>
            <person name="Schleper C."/>
            <person name="Guy L."/>
            <person name="Ettema T.J."/>
        </authorList>
    </citation>
    <scope>NUCLEOTIDE SEQUENCE</scope>
</reference>
<keyword evidence="2" id="KW-1133">Transmembrane helix</keyword>
<evidence type="ECO:0000259" key="3">
    <source>
        <dbReference type="PROSITE" id="PS50109"/>
    </source>
</evidence>
<dbReference type="GO" id="GO:0000155">
    <property type="term" value="F:phosphorelay sensor kinase activity"/>
    <property type="evidence" value="ECO:0007669"/>
    <property type="project" value="InterPro"/>
</dbReference>
<dbReference type="Pfam" id="PF20969">
    <property type="entry name" value="MASE11"/>
    <property type="match status" value="1"/>
</dbReference>
<dbReference type="AlphaFoldDB" id="A0A0F9VXU9"/>
<evidence type="ECO:0000256" key="2">
    <source>
        <dbReference type="SAM" id="Phobius"/>
    </source>
</evidence>
<feature type="transmembrane region" description="Helical" evidence="2">
    <location>
        <begin position="91"/>
        <end position="115"/>
    </location>
</feature>
<dbReference type="Pfam" id="PF00072">
    <property type="entry name" value="Response_reg"/>
    <property type="match status" value="1"/>
</dbReference>
<evidence type="ECO:0000256" key="1">
    <source>
        <dbReference type="ARBA" id="ARBA00022553"/>
    </source>
</evidence>
<dbReference type="SMART" id="SM00387">
    <property type="entry name" value="HATPase_c"/>
    <property type="match status" value="1"/>
</dbReference>
<dbReference type="Gene3D" id="1.10.287.130">
    <property type="match status" value="1"/>
</dbReference>
<proteinExistence type="predicted"/>
<dbReference type="SUPFAM" id="SSF55874">
    <property type="entry name" value="ATPase domain of HSP90 chaperone/DNA topoisomerase II/histidine kinase"/>
    <property type="match status" value="1"/>
</dbReference>
<sequence length="600" mass="64751">MMTRDSLLPMLRRLLLLPERRDADLLQWRISIMRSIQLATLTLGSLTMLALTLFPIPDQLAMLTADSVALLCLAAITFAPRLSHPTRAWVFLALVYCFWLWMFTFVGVVSLVFLLSVPLFAAMLVGLGAGIIMLTLSCTGLFVMGLAYLPGLVIGDANALSPLQTWLILLINFAFCASLLTITCGVLINRLELALALRRQAEEQSRAMAQHVQEMEKLRAVGTLASGVAHDFNNILTIIMSLTESIKDKRRDNAATEQLDQVLLASERGRDIVRQLLMFTRESLPDRRLIDLNTVLRQMEPLLRAQMPAGTRFGLTTEDASMSCHIYANASEIQQVMMNLAGNAVLALKPVDSSDEAQADEIGITVRSLHPDDPLLASLSLDGQRLYVSVTVRDTGIGIPPAVISRLFEPFFTTREPGQGTGLGLASSHGIVSSLGGGIAVASEPGNGSAFTVVLPLAEPDVKTAAPDPASSPTAEARPAGLSPVLLVDDEPLILRTGCAMLENAGYPVTAAVNAVDARAALEHTEFAILITDYSMPGENGVSLIRQARALQPDIPVILVSGLGHVDELDNELATRLVMLPKPYKKQDLLDAIAGLLANR</sequence>
<protein>
    <recommendedName>
        <fullName evidence="6">Histidine kinase</fullName>
    </recommendedName>
</protein>
<feature type="transmembrane region" description="Helical" evidence="2">
    <location>
        <begin position="121"/>
        <end position="154"/>
    </location>
</feature>
<dbReference type="SUPFAM" id="SSF52172">
    <property type="entry name" value="CheY-like"/>
    <property type="match status" value="1"/>
</dbReference>
<dbReference type="Pfam" id="PF00512">
    <property type="entry name" value="HisKA"/>
    <property type="match status" value="1"/>
</dbReference>
<dbReference type="InterPro" id="IPR036890">
    <property type="entry name" value="HATPase_C_sf"/>
</dbReference>
<dbReference type="PRINTS" id="PR00344">
    <property type="entry name" value="BCTRLSENSOR"/>
</dbReference>
<gene>
    <name evidence="5" type="ORF">LCGC14_0040740</name>
</gene>
<dbReference type="InterPro" id="IPR004358">
    <property type="entry name" value="Sig_transdc_His_kin-like_C"/>
</dbReference>
<dbReference type="SUPFAM" id="SSF47384">
    <property type="entry name" value="Homodimeric domain of signal transducing histidine kinase"/>
    <property type="match status" value="1"/>
</dbReference>
<dbReference type="Pfam" id="PF02518">
    <property type="entry name" value="HATPase_c"/>
    <property type="match status" value="1"/>
</dbReference>
<dbReference type="Gene3D" id="3.40.50.2300">
    <property type="match status" value="1"/>
</dbReference>
<dbReference type="CDD" id="cd00156">
    <property type="entry name" value="REC"/>
    <property type="match status" value="1"/>
</dbReference>
<dbReference type="InterPro" id="IPR003594">
    <property type="entry name" value="HATPase_dom"/>
</dbReference>
<dbReference type="PANTHER" id="PTHR43065:SF42">
    <property type="entry name" value="TWO-COMPONENT SENSOR PPRA"/>
    <property type="match status" value="1"/>
</dbReference>
<dbReference type="PANTHER" id="PTHR43065">
    <property type="entry name" value="SENSOR HISTIDINE KINASE"/>
    <property type="match status" value="1"/>
</dbReference>
<comment type="caution">
    <text evidence="5">The sequence shown here is derived from an EMBL/GenBank/DDBJ whole genome shotgun (WGS) entry which is preliminary data.</text>
</comment>
<dbReference type="EMBL" id="LAZR01000008">
    <property type="protein sequence ID" value="KKO08955.1"/>
    <property type="molecule type" value="Genomic_DNA"/>
</dbReference>
<name>A0A0F9VXU9_9ZZZZ</name>
<dbReference type="InterPro" id="IPR001789">
    <property type="entry name" value="Sig_transdc_resp-reg_receiver"/>
</dbReference>
<keyword evidence="2" id="KW-0812">Transmembrane</keyword>
<dbReference type="PROSITE" id="PS50109">
    <property type="entry name" value="HIS_KIN"/>
    <property type="match status" value="1"/>
</dbReference>
<dbReference type="SMART" id="SM00388">
    <property type="entry name" value="HisKA"/>
    <property type="match status" value="1"/>
</dbReference>
<feature type="domain" description="Response regulatory" evidence="4">
    <location>
        <begin position="484"/>
        <end position="597"/>
    </location>
</feature>
<dbReference type="InterPro" id="IPR036097">
    <property type="entry name" value="HisK_dim/P_sf"/>
</dbReference>
<dbReference type="CDD" id="cd00082">
    <property type="entry name" value="HisKA"/>
    <property type="match status" value="1"/>
</dbReference>
<dbReference type="SMART" id="SM00448">
    <property type="entry name" value="REC"/>
    <property type="match status" value="1"/>
</dbReference>
<organism evidence="5">
    <name type="scientific">marine sediment metagenome</name>
    <dbReference type="NCBI Taxonomy" id="412755"/>
    <lineage>
        <taxon>unclassified sequences</taxon>
        <taxon>metagenomes</taxon>
        <taxon>ecological metagenomes</taxon>
    </lineage>
</organism>
<keyword evidence="2" id="KW-0472">Membrane</keyword>
<dbReference type="PROSITE" id="PS50110">
    <property type="entry name" value="RESPONSE_REGULATORY"/>
    <property type="match status" value="1"/>
</dbReference>
<dbReference type="InterPro" id="IPR005467">
    <property type="entry name" value="His_kinase_dom"/>
</dbReference>
<dbReference type="Gene3D" id="3.30.565.10">
    <property type="entry name" value="Histidine kinase-like ATPase, C-terminal domain"/>
    <property type="match status" value="1"/>
</dbReference>
<evidence type="ECO:0008006" key="6">
    <source>
        <dbReference type="Google" id="ProtNLM"/>
    </source>
</evidence>
<evidence type="ECO:0000259" key="4">
    <source>
        <dbReference type="PROSITE" id="PS50110"/>
    </source>
</evidence>
<feature type="transmembrane region" description="Helical" evidence="2">
    <location>
        <begin position="60"/>
        <end position="79"/>
    </location>
</feature>